<sequence>MRSPHPHLIPMHGSGAPRSTPPGYRWPPDAPRFVRQKNRTFPSCSFWACFADGSALLLAPQLATTFTLSHHTPTKLRSQIFTSRHMPVSACLRIPIRLLTIFTWSQSSSNDLQLRIGIDQGG</sequence>
<reference evidence="3" key="1">
    <citation type="journal article" date="2017" name="Nat. Ecol. Evol.">
        <title>Genome expansion and lineage-specific genetic innovations in the forest pathogenic fungi Armillaria.</title>
        <authorList>
            <person name="Sipos G."/>
            <person name="Prasanna A.N."/>
            <person name="Walter M.C."/>
            <person name="O'Connor E."/>
            <person name="Balint B."/>
            <person name="Krizsan K."/>
            <person name="Kiss B."/>
            <person name="Hess J."/>
            <person name="Varga T."/>
            <person name="Slot J."/>
            <person name="Riley R."/>
            <person name="Boka B."/>
            <person name="Rigling D."/>
            <person name="Barry K."/>
            <person name="Lee J."/>
            <person name="Mihaltcheva S."/>
            <person name="LaButti K."/>
            <person name="Lipzen A."/>
            <person name="Waldron R."/>
            <person name="Moloney N.M."/>
            <person name="Sperisen C."/>
            <person name="Kredics L."/>
            <person name="Vagvoelgyi C."/>
            <person name="Patrignani A."/>
            <person name="Fitzpatrick D."/>
            <person name="Nagy I."/>
            <person name="Doyle S."/>
            <person name="Anderson J.B."/>
            <person name="Grigoriev I.V."/>
            <person name="Gueldener U."/>
            <person name="Muensterkoetter M."/>
            <person name="Nagy L.G."/>
        </authorList>
    </citation>
    <scope>NUCLEOTIDE SEQUENCE [LARGE SCALE GENOMIC DNA]</scope>
    <source>
        <strain evidence="3">28-4</strain>
    </source>
</reference>
<gene>
    <name evidence="2" type="ORF">ARMSODRAFT_309874</name>
</gene>
<organism evidence="2 3">
    <name type="scientific">Armillaria solidipes</name>
    <dbReference type="NCBI Taxonomy" id="1076256"/>
    <lineage>
        <taxon>Eukaryota</taxon>
        <taxon>Fungi</taxon>
        <taxon>Dikarya</taxon>
        <taxon>Basidiomycota</taxon>
        <taxon>Agaricomycotina</taxon>
        <taxon>Agaricomycetes</taxon>
        <taxon>Agaricomycetidae</taxon>
        <taxon>Agaricales</taxon>
        <taxon>Marasmiineae</taxon>
        <taxon>Physalacriaceae</taxon>
        <taxon>Armillaria</taxon>
    </lineage>
</organism>
<dbReference type="Proteomes" id="UP000218334">
    <property type="component" value="Unassembled WGS sequence"/>
</dbReference>
<accession>A0A2H3BN42</accession>
<evidence type="ECO:0000313" key="2">
    <source>
        <dbReference type="EMBL" id="PBK67458.1"/>
    </source>
</evidence>
<dbReference type="AlphaFoldDB" id="A0A2H3BN42"/>
<evidence type="ECO:0000256" key="1">
    <source>
        <dbReference type="SAM" id="MobiDB-lite"/>
    </source>
</evidence>
<feature type="region of interest" description="Disordered" evidence="1">
    <location>
        <begin position="1"/>
        <end position="31"/>
    </location>
</feature>
<proteinExistence type="predicted"/>
<keyword evidence="3" id="KW-1185">Reference proteome</keyword>
<name>A0A2H3BN42_9AGAR</name>
<evidence type="ECO:0000313" key="3">
    <source>
        <dbReference type="Proteomes" id="UP000218334"/>
    </source>
</evidence>
<dbReference type="EMBL" id="KZ293436">
    <property type="protein sequence ID" value="PBK67458.1"/>
    <property type="molecule type" value="Genomic_DNA"/>
</dbReference>
<protein>
    <submittedName>
        <fullName evidence="2">Uncharacterized protein</fullName>
    </submittedName>
</protein>